<dbReference type="Proteomes" id="UP000708208">
    <property type="component" value="Unassembled WGS sequence"/>
</dbReference>
<evidence type="ECO:0000313" key="3">
    <source>
        <dbReference type="Proteomes" id="UP000708208"/>
    </source>
</evidence>
<name>A0A8J2KFJ0_9HEXA</name>
<evidence type="ECO:0000256" key="1">
    <source>
        <dbReference type="ARBA" id="ARBA00022441"/>
    </source>
</evidence>
<accession>A0A8J2KFJ0</accession>
<dbReference type="EMBL" id="CAJVCH010122297">
    <property type="protein sequence ID" value="CAG7725455.1"/>
    <property type="molecule type" value="Genomic_DNA"/>
</dbReference>
<protein>
    <submittedName>
        <fullName evidence="2">Uncharacterized protein</fullName>
    </submittedName>
</protein>
<keyword evidence="3" id="KW-1185">Reference proteome</keyword>
<proteinExistence type="predicted"/>
<feature type="non-terminal residue" evidence="2">
    <location>
        <position position="1"/>
    </location>
</feature>
<organism evidence="2 3">
    <name type="scientific">Allacma fusca</name>
    <dbReference type="NCBI Taxonomy" id="39272"/>
    <lineage>
        <taxon>Eukaryota</taxon>
        <taxon>Metazoa</taxon>
        <taxon>Ecdysozoa</taxon>
        <taxon>Arthropoda</taxon>
        <taxon>Hexapoda</taxon>
        <taxon>Collembola</taxon>
        <taxon>Symphypleona</taxon>
        <taxon>Sminthuridae</taxon>
        <taxon>Allacma</taxon>
    </lineage>
</organism>
<evidence type="ECO:0000313" key="2">
    <source>
        <dbReference type="EMBL" id="CAG7725455.1"/>
    </source>
</evidence>
<dbReference type="OrthoDB" id="1022638at2759"/>
<reference evidence="2" key="1">
    <citation type="submission" date="2021-06" db="EMBL/GenBank/DDBJ databases">
        <authorList>
            <person name="Hodson N. C."/>
            <person name="Mongue J. A."/>
            <person name="Jaron S. K."/>
        </authorList>
    </citation>
    <scope>NUCLEOTIDE SEQUENCE</scope>
</reference>
<feature type="non-terminal residue" evidence="2">
    <location>
        <position position="41"/>
    </location>
</feature>
<sequence>LIYVVGGEQESKILANGEVYCPQEDTWSRIEPMVIPRCAFG</sequence>
<keyword evidence="1" id="KW-0880">Kelch repeat</keyword>
<gene>
    <name evidence="2" type="ORF">AFUS01_LOCUS14411</name>
</gene>
<comment type="caution">
    <text evidence="2">The sequence shown here is derived from an EMBL/GenBank/DDBJ whole genome shotgun (WGS) entry which is preliminary data.</text>
</comment>
<dbReference type="Pfam" id="PF01344">
    <property type="entry name" value="Kelch_1"/>
    <property type="match status" value="1"/>
</dbReference>
<dbReference type="InterPro" id="IPR006652">
    <property type="entry name" value="Kelch_1"/>
</dbReference>
<dbReference type="AlphaFoldDB" id="A0A8J2KFJ0"/>